<evidence type="ECO:0000256" key="7">
    <source>
        <dbReference type="RuleBase" id="RU366049"/>
    </source>
</evidence>
<feature type="compositionally biased region" description="Polar residues" evidence="8">
    <location>
        <begin position="251"/>
        <end position="268"/>
    </location>
</feature>
<dbReference type="Pfam" id="PF07962">
    <property type="entry name" value="Swi3"/>
    <property type="match status" value="1"/>
</dbReference>
<dbReference type="GO" id="GO:0043111">
    <property type="term" value="P:replication fork arrest"/>
    <property type="evidence" value="ECO:0007669"/>
    <property type="project" value="TreeGrafter"/>
</dbReference>
<feature type="compositionally biased region" description="Acidic residues" evidence="8">
    <location>
        <begin position="53"/>
        <end position="64"/>
    </location>
</feature>
<dbReference type="EMBL" id="JAXLQG010000001">
    <property type="protein sequence ID" value="KAK5545674.1"/>
    <property type="molecule type" value="Genomic_DNA"/>
</dbReference>
<feature type="region of interest" description="Disordered" evidence="8">
    <location>
        <begin position="1"/>
        <end position="64"/>
    </location>
</feature>
<feature type="compositionally biased region" description="Basic and acidic residues" evidence="8">
    <location>
        <begin position="222"/>
        <end position="231"/>
    </location>
</feature>
<evidence type="ECO:0000256" key="2">
    <source>
        <dbReference type="ARBA" id="ARBA00006075"/>
    </source>
</evidence>
<dbReference type="GO" id="GO:0000076">
    <property type="term" value="P:DNA replication checkpoint signaling"/>
    <property type="evidence" value="ECO:0007669"/>
    <property type="project" value="UniProtKB-UniRule"/>
</dbReference>
<evidence type="ECO:0000256" key="1">
    <source>
        <dbReference type="ARBA" id="ARBA00004123"/>
    </source>
</evidence>
<evidence type="ECO:0000313" key="11">
    <source>
        <dbReference type="Proteomes" id="UP001345827"/>
    </source>
</evidence>
<comment type="similarity">
    <text evidence="2 7">Belongs to the CSM3 family.</text>
</comment>
<organism evidence="10 11">
    <name type="scientific">Vermiconidia calcicola</name>
    <dbReference type="NCBI Taxonomy" id="1690605"/>
    <lineage>
        <taxon>Eukaryota</taxon>
        <taxon>Fungi</taxon>
        <taxon>Dikarya</taxon>
        <taxon>Ascomycota</taxon>
        <taxon>Pezizomycotina</taxon>
        <taxon>Dothideomycetes</taxon>
        <taxon>Dothideomycetidae</taxon>
        <taxon>Mycosphaerellales</taxon>
        <taxon>Extremaceae</taxon>
        <taxon>Vermiconidia</taxon>
    </lineage>
</organism>
<evidence type="ECO:0000259" key="9">
    <source>
        <dbReference type="Pfam" id="PF07962"/>
    </source>
</evidence>
<feature type="compositionally biased region" description="Acidic residues" evidence="8">
    <location>
        <begin position="272"/>
        <end position="285"/>
    </location>
</feature>
<keyword evidence="6 7" id="KW-0131">Cell cycle</keyword>
<gene>
    <name evidence="10" type="primary">CSM3</name>
    <name evidence="10" type="ORF">LTR25_000682</name>
</gene>
<feature type="compositionally biased region" description="Basic and acidic residues" evidence="8">
    <location>
        <begin position="188"/>
        <end position="202"/>
    </location>
</feature>
<feature type="compositionally biased region" description="Low complexity" evidence="8">
    <location>
        <begin position="406"/>
        <end position="417"/>
    </location>
</feature>
<keyword evidence="3 7" id="KW-0227">DNA damage</keyword>
<evidence type="ECO:0000256" key="6">
    <source>
        <dbReference type="ARBA" id="ARBA00023306"/>
    </source>
</evidence>
<evidence type="ECO:0000256" key="5">
    <source>
        <dbReference type="ARBA" id="ARBA00023242"/>
    </source>
</evidence>
<sequence>MAADPITQAAVDDLFNFDSTDDEDPFNNNKKPSRAGRDDKPTLSPRHKRKAENDEEPGADLGLDEEVKITKKRKPIAKLDEARLLSAPGIPKLRALARSGKFNKKLRLKGKGHEFSDVARLLNYYQLWLDNLYPRAKFADGLQLVEKVGHSKRMQIMRKEWIDEGKPGYIRDKGRNRNDDYEQEKETDDLYRGDKPTEDKNTSRAAAPQAAEEEGDSLFIPDSRDSGKDLSNENDLPEDDELDALLAEQDASISTSNVQPRLSNNTKTGMDVDVDIDSEGEDDLDALLAEQETRRHPAPSASVSASAPKSKAKPKSSPFDEDDGDDDDLDALLAEQEARSTPKSTTQAATTQREPADLLLDDNEDEDLMDNDDLDALLAEQEARHQSTSHSRPSGEDTAATPPPDAAAVLNAAAEGEAAGDEMFSSSPVRTTQHSGVAAPEAEAEFEDDVTEGKQQEEEDEARDGAEGVLEAGDMFSSSPVQKE</sequence>
<feature type="compositionally biased region" description="Polar residues" evidence="8">
    <location>
        <begin position="339"/>
        <end position="353"/>
    </location>
</feature>
<dbReference type="AlphaFoldDB" id="A0AAV9QL58"/>
<evidence type="ECO:0000313" key="10">
    <source>
        <dbReference type="EMBL" id="KAK5545674.1"/>
    </source>
</evidence>
<feature type="compositionally biased region" description="Acidic residues" evidence="8">
    <location>
        <begin position="359"/>
        <end position="375"/>
    </location>
</feature>
<comment type="function">
    <text evidence="7">Plays an important role in the control of DNA replication and the maintenance of replication fork stability.</text>
</comment>
<dbReference type="InterPro" id="IPR040038">
    <property type="entry name" value="TIPIN/Csm3/Swi3"/>
</dbReference>
<feature type="compositionally biased region" description="Basic and acidic residues" evidence="8">
    <location>
        <begin position="167"/>
        <end position="180"/>
    </location>
</feature>
<evidence type="ECO:0000256" key="3">
    <source>
        <dbReference type="ARBA" id="ARBA00022763"/>
    </source>
</evidence>
<name>A0AAV9QL58_9PEZI</name>
<keyword evidence="11" id="KW-1185">Reference proteome</keyword>
<dbReference type="GO" id="GO:0006974">
    <property type="term" value="P:DNA damage response"/>
    <property type="evidence" value="ECO:0007669"/>
    <property type="project" value="UniProtKB-KW"/>
</dbReference>
<feature type="domain" description="Chromosome segregation in meiosis protein 3" evidence="9">
    <location>
        <begin position="78"/>
        <end position="165"/>
    </location>
</feature>
<dbReference type="GO" id="GO:0031298">
    <property type="term" value="C:replication fork protection complex"/>
    <property type="evidence" value="ECO:0007669"/>
    <property type="project" value="TreeGrafter"/>
</dbReference>
<protein>
    <recommendedName>
        <fullName evidence="7">Chromosome segregation in meiosis protein</fullName>
    </recommendedName>
</protein>
<proteinExistence type="inferred from homology"/>
<feature type="compositionally biased region" description="Low complexity" evidence="8">
    <location>
        <begin position="298"/>
        <end position="309"/>
    </location>
</feature>
<evidence type="ECO:0000256" key="8">
    <source>
        <dbReference type="SAM" id="MobiDB-lite"/>
    </source>
</evidence>
<feature type="region of interest" description="Disordered" evidence="8">
    <location>
        <begin position="167"/>
        <end position="484"/>
    </location>
</feature>
<keyword evidence="5 7" id="KW-0539">Nucleus</keyword>
<comment type="subcellular location">
    <subcellularLocation>
        <location evidence="1 7">Nucleus</location>
    </subcellularLocation>
</comment>
<dbReference type="GO" id="GO:0031297">
    <property type="term" value="P:replication fork processing"/>
    <property type="evidence" value="ECO:0007669"/>
    <property type="project" value="UniProtKB-UniRule"/>
</dbReference>
<evidence type="ECO:0000256" key="4">
    <source>
        <dbReference type="ARBA" id="ARBA00022880"/>
    </source>
</evidence>
<keyword evidence="4" id="KW-0236">DNA replication inhibitor</keyword>
<feature type="compositionally biased region" description="Acidic residues" evidence="8">
    <location>
        <begin position="319"/>
        <end position="330"/>
    </location>
</feature>
<reference evidence="10 11" key="1">
    <citation type="submission" date="2023-06" db="EMBL/GenBank/DDBJ databases">
        <title>Black Yeasts Isolated from many extreme environments.</title>
        <authorList>
            <person name="Coleine C."/>
            <person name="Stajich J.E."/>
            <person name="Selbmann L."/>
        </authorList>
    </citation>
    <scope>NUCLEOTIDE SEQUENCE [LARGE SCALE GENOMIC DNA]</scope>
    <source>
        <strain evidence="10 11">CCFEE 5887</strain>
    </source>
</reference>
<comment type="caution">
    <text evidence="10">The sequence shown here is derived from an EMBL/GenBank/DDBJ whole genome shotgun (WGS) entry which is preliminary data.</text>
</comment>
<dbReference type="GO" id="GO:0003677">
    <property type="term" value="F:DNA binding"/>
    <property type="evidence" value="ECO:0007669"/>
    <property type="project" value="TreeGrafter"/>
</dbReference>
<feature type="compositionally biased region" description="Polar residues" evidence="8">
    <location>
        <begin position="424"/>
        <end position="435"/>
    </location>
</feature>
<accession>A0AAV9QL58</accession>
<dbReference type="PANTHER" id="PTHR13220:SF11">
    <property type="entry name" value="TIMELESS-INTERACTING PROTEIN"/>
    <property type="match status" value="1"/>
</dbReference>
<dbReference type="InterPro" id="IPR012923">
    <property type="entry name" value="Csm3"/>
</dbReference>
<dbReference type="Proteomes" id="UP001345827">
    <property type="component" value="Unassembled WGS sequence"/>
</dbReference>
<dbReference type="PANTHER" id="PTHR13220">
    <property type="entry name" value="TIMELESS INTERACTING-RELATED"/>
    <property type="match status" value="1"/>
</dbReference>